<dbReference type="InterPro" id="IPR035985">
    <property type="entry name" value="Ubiquitin-activating_enz"/>
</dbReference>
<dbReference type="PANTHER" id="PTHR37809">
    <property type="entry name" value="RIBOSOMAL PROTEIN S12 METHYLTHIOTRANSFERASE ACCESSORY FACTOR YCAO"/>
    <property type="match status" value="1"/>
</dbReference>
<reference evidence="2 3" key="1">
    <citation type="submission" date="2024-09" db="EMBL/GenBank/DDBJ databases">
        <authorList>
            <person name="Ruan L."/>
        </authorList>
    </citation>
    <scope>NUCLEOTIDE SEQUENCE [LARGE SCALE GENOMIC DNA]</scope>
    <source>
        <strain evidence="2 3">D33</strain>
    </source>
</reference>
<gene>
    <name evidence="2" type="ORF">ACE3NQ_10195</name>
</gene>
<dbReference type="SUPFAM" id="SSF69572">
    <property type="entry name" value="Activating enzymes of the ubiquitin-like proteins"/>
    <property type="match status" value="1"/>
</dbReference>
<dbReference type="Gene3D" id="3.30.40.250">
    <property type="match status" value="1"/>
</dbReference>
<name>A0ABV5B9M7_9BACL</name>
<protein>
    <submittedName>
        <fullName evidence="2">TOMM leader peptide-binding protein</fullName>
    </submittedName>
</protein>
<dbReference type="Pfam" id="PF02624">
    <property type="entry name" value="YcaO"/>
    <property type="match status" value="1"/>
</dbReference>
<dbReference type="Gene3D" id="3.30.160.660">
    <property type="match status" value="1"/>
</dbReference>
<dbReference type="NCBIfam" id="TIGR03882">
    <property type="entry name" value="cyclo_dehyd_2"/>
    <property type="match status" value="1"/>
</dbReference>
<dbReference type="InterPro" id="IPR022291">
    <property type="entry name" value="Bacteriocin_synth_cyclodeHase"/>
</dbReference>
<dbReference type="Gene3D" id="3.40.50.720">
    <property type="entry name" value="NAD(P)-binding Rossmann-like Domain"/>
    <property type="match status" value="1"/>
</dbReference>
<dbReference type="Proteomes" id="UP001580407">
    <property type="component" value="Unassembled WGS sequence"/>
</dbReference>
<dbReference type="PROSITE" id="PS51664">
    <property type="entry name" value="YCAO"/>
    <property type="match status" value="1"/>
</dbReference>
<dbReference type="NCBIfam" id="TIGR03604">
    <property type="entry name" value="TOMM_cyclo_SagD"/>
    <property type="match status" value="1"/>
</dbReference>
<evidence type="ECO:0000313" key="2">
    <source>
        <dbReference type="EMBL" id="MFB5681281.1"/>
    </source>
</evidence>
<accession>A0ABV5B9M7</accession>
<sequence length="651" mass="72997">MNVQGVQHARNKILIIGDGKLAELVHDQLKESYSVVRQSMMPMDTSEFKLALILQDDWNPDLLHRTEEQTRQQGIAWITGYITQEEGVIGPLNRPGIPGCSQCAEYRLLNAGREREEILNSQLSLLLHGKIVRDKPLQDCEIRPMACFISEEADKYITGRSSGLEGRIYLLNMKTMEINTHRFLPDPTCTSCGQLPEDSPQLAVPVFGASQKAGSHSYRCIPEAELERDLLTTYFDERTGVLSQKMSIPASIFAEVAMRVPSPSGDEIVGGKSLSFKSSETVAALEGLERLCGTSPRGKKNVVFASYRELGEDAINPAEAGTYSQEQYSMPDFPYQPFDPDLPVPWVWGYSFSKQKPILVPEQLAYYSGTAGFVHEFSNGCALGGSLAEAIFHGILEIVERDSFLMTWYAQLPLPLLEPSANQDSMVQLMMERMRFVAGYDVFFYNSTMEHGIPSVWAVAKNRKQGGPNLLCSAGAHVDINRAIKSALFELAGAIPRFEAEYKIRQDEILDMFNDPYQVQYMEDHALLYCLPQTEERLSFLLENKGAKSSVAQFPPLTTYVDMVDELYALMEKLRKIGLDIIVVDQTSPEISVKGLHCVKVLIPGMLPMTFGYHLTRLEGLDRVLRVPAELGHTTKRLTREELNKHPHPFL</sequence>
<dbReference type="InterPro" id="IPR003776">
    <property type="entry name" value="YcaO-like_dom"/>
</dbReference>
<evidence type="ECO:0000259" key="1">
    <source>
        <dbReference type="PROSITE" id="PS51664"/>
    </source>
</evidence>
<dbReference type="PANTHER" id="PTHR37809:SF1">
    <property type="entry name" value="RIBOSOMAL PROTEIN S12 METHYLTHIOTRANSFERASE ACCESSORY FACTOR YCAO"/>
    <property type="match status" value="1"/>
</dbReference>
<dbReference type="EMBL" id="JBHILM010000009">
    <property type="protein sequence ID" value="MFB5681281.1"/>
    <property type="molecule type" value="Genomic_DNA"/>
</dbReference>
<dbReference type="InterPro" id="IPR027624">
    <property type="entry name" value="TOMM_cyclo_SagD"/>
</dbReference>
<feature type="domain" description="YcaO" evidence="1">
    <location>
        <begin position="271"/>
        <end position="651"/>
    </location>
</feature>
<proteinExistence type="predicted"/>
<comment type="caution">
    <text evidence="2">The sequence shown here is derived from an EMBL/GenBank/DDBJ whole genome shotgun (WGS) entry which is preliminary data.</text>
</comment>
<dbReference type="RefSeq" id="WP_375525068.1">
    <property type="nucleotide sequence ID" value="NZ_JBHILM010000009.1"/>
</dbReference>
<keyword evidence="3" id="KW-1185">Reference proteome</keyword>
<evidence type="ECO:0000313" key="3">
    <source>
        <dbReference type="Proteomes" id="UP001580407"/>
    </source>
</evidence>
<organism evidence="2 3">
    <name type="scientific">Paenibacillus terreus</name>
    <dbReference type="NCBI Taxonomy" id="1387834"/>
    <lineage>
        <taxon>Bacteria</taxon>
        <taxon>Bacillati</taxon>
        <taxon>Bacillota</taxon>
        <taxon>Bacilli</taxon>
        <taxon>Bacillales</taxon>
        <taxon>Paenibacillaceae</taxon>
        <taxon>Paenibacillus</taxon>
    </lineage>
</organism>
<dbReference type="Gene3D" id="3.30.1330.230">
    <property type="match status" value="1"/>
</dbReference>